<evidence type="ECO:0000313" key="2">
    <source>
        <dbReference type="Proteomes" id="UP000290288"/>
    </source>
</evidence>
<dbReference type="AlphaFoldDB" id="A0A4Q2CXH6"/>
<gene>
    <name evidence="1" type="ORF">EST38_g14355</name>
</gene>
<dbReference type="Gene3D" id="3.10.10.10">
    <property type="entry name" value="HIV Type 1 Reverse Transcriptase, subunit A, domain 1"/>
    <property type="match status" value="1"/>
</dbReference>
<protein>
    <submittedName>
        <fullName evidence="1">Uncharacterized protein</fullName>
    </submittedName>
</protein>
<dbReference type="InterPro" id="IPR043502">
    <property type="entry name" value="DNA/RNA_pol_sf"/>
</dbReference>
<dbReference type="EMBL" id="SDEE01001846">
    <property type="protein sequence ID" value="RXW11500.1"/>
    <property type="molecule type" value="Genomic_DNA"/>
</dbReference>
<keyword evidence="2" id="KW-1185">Reference proteome</keyword>
<dbReference type="SUPFAM" id="SSF56672">
    <property type="entry name" value="DNA/RNA polymerases"/>
    <property type="match status" value="1"/>
</dbReference>
<comment type="caution">
    <text evidence="1">The sequence shown here is derived from an EMBL/GenBank/DDBJ whole genome shotgun (WGS) entry which is preliminary data.</text>
</comment>
<dbReference type="Gene3D" id="3.30.70.270">
    <property type="match status" value="2"/>
</dbReference>
<name>A0A4Q2CXH6_9AGAR</name>
<proteinExistence type="predicted"/>
<dbReference type="OrthoDB" id="3186349at2759"/>
<evidence type="ECO:0000313" key="1">
    <source>
        <dbReference type="EMBL" id="RXW11500.1"/>
    </source>
</evidence>
<sequence>MNVNPNGFLSTKEEKLVHHLIKTCEDGFAWDKLEKGIFSSNYLNPVCIPTLDHNVWIKSNIPIPRGLQPNIIKILKEKQAAGRAYYSVLDLFVGFDQCELHPDSRNLTTFQSPLGTFRLTRIPMGYTNSQQVQHGNLTFILQDQIPKVTMPFVDDVPVCGPATQYELPDGGFKMIPDNLGIRRFINASYLAFQEVSHLCTYEGRRPLPDRVQKIVDWPIPRDLTSVRGLLGTVGTMRMFIKNYTVHSEPLVCLTHHAKSKEFVFGPDELEAMEKIKIILAVNSSHIAIGYILSQNG</sequence>
<dbReference type="InterPro" id="IPR051320">
    <property type="entry name" value="Viral_Replic_Matur_Polypro"/>
</dbReference>
<dbReference type="InterPro" id="IPR043128">
    <property type="entry name" value="Rev_trsase/Diguanyl_cyclase"/>
</dbReference>
<accession>A0A4Q2CXH6</accession>
<reference evidence="1 2" key="1">
    <citation type="submission" date="2019-01" db="EMBL/GenBank/DDBJ databases">
        <title>Draft genome sequence of Psathyrella aberdarensis IHI B618.</title>
        <authorList>
            <person name="Buettner E."/>
            <person name="Kellner H."/>
        </authorList>
    </citation>
    <scope>NUCLEOTIDE SEQUENCE [LARGE SCALE GENOMIC DNA]</scope>
    <source>
        <strain evidence="1 2">IHI B618</strain>
    </source>
</reference>
<dbReference type="PANTHER" id="PTHR33064">
    <property type="entry name" value="POL PROTEIN"/>
    <property type="match status" value="1"/>
</dbReference>
<dbReference type="PANTHER" id="PTHR33064:SF37">
    <property type="entry name" value="RIBONUCLEASE H"/>
    <property type="match status" value="1"/>
</dbReference>
<dbReference type="STRING" id="2316362.A0A4Q2CXH6"/>
<dbReference type="Proteomes" id="UP000290288">
    <property type="component" value="Unassembled WGS sequence"/>
</dbReference>
<organism evidence="1 2">
    <name type="scientific">Candolleomyces aberdarensis</name>
    <dbReference type="NCBI Taxonomy" id="2316362"/>
    <lineage>
        <taxon>Eukaryota</taxon>
        <taxon>Fungi</taxon>
        <taxon>Dikarya</taxon>
        <taxon>Basidiomycota</taxon>
        <taxon>Agaricomycotina</taxon>
        <taxon>Agaricomycetes</taxon>
        <taxon>Agaricomycetidae</taxon>
        <taxon>Agaricales</taxon>
        <taxon>Agaricineae</taxon>
        <taxon>Psathyrellaceae</taxon>
        <taxon>Candolleomyces</taxon>
    </lineage>
</organism>